<dbReference type="SMART" id="SM00429">
    <property type="entry name" value="IPT"/>
    <property type="match status" value="1"/>
</dbReference>
<gene>
    <name evidence="4" type="ORF">LZC95_42925</name>
</gene>
<feature type="transmembrane region" description="Helical" evidence="1">
    <location>
        <begin position="692"/>
        <end position="712"/>
    </location>
</feature>
<dbReference type="NCBIfam" id="TIGR03901">
    <property type="entry name" value="MYXO-CTERM"/>
    <property type="match status" value="1"/>
</dbReference>
<dbReference type="RefSeq" id="WP_394843792.1">
    <property type="nucleotide sequence ID" value="NZ_CP089982.1"/>
</dbReference>
<dbReference type="InterPro" id="IPR024038">
    <property type="entry name" value="MYXO-CTERM"/>
</dbReference>
<dbReference type="EMBL" id="CP089982">
    <property type="protein sequence ID" value="WXA93195.1"/>
    <property type="molecule type" value="Genomic_DNA"/>
</dbReference>
<organism evidence="4 5">
    <name type="scientific">Pendulispora brunnea</name>
    <dbReference type="NCBI Taxonomy" id="2905690"/>
    <lineage>
        <taxon>Bacteria</taxon>
        <taxon>Pseudomonadati</taxon>
        <taxon>Myxococcota</taxon>
        <taxon>Myxococcia</taxon>
        <taxon>Myxococcales</taxon>
        <taxon>Sorangiineae</taxon>
        <taxon>Pendulisporaceae</taxon>
        <taxon>Pendulispora</taxon>
    </lineage>
</organism>
<evidence type="ECO:0000313" key="4">
    <source>
        <dbReference type="EMBL" id="WXA93195.1"/>
    </source>
</evidence>
<dbReference type="Pfam" id="PF16640">
    <property type="entry name" value="Big_3_5"/>
    <property type="match status" value="3"/>
</dbReference>
<name>A0ABZ2K3A5_9BACT</name>
<keyword evidence="1" id="KW-0472">Membrane</keyword>
<dbReference type="InterPro" id="IPR013783">
    <property type="entry name" value="Ig-like_fold"/>
</dbReference>
<protein>
    <submittedName>
        <fullName evidence="4">Ig-like domain repeat protein</fullName>
    </submittedName>
</protein>
<dbReference type="InterPro" id="IPR002909">
    <property type="entry name" value="IPT_dom"/>
</dbReference>
<sequence>MLRWLVAAFVAFGLWLVVHAAGAAEPPRTCGPVITGEIDPPNDPRQTGRITQGFPEGQCGASVATPATTPGSFGYEAHTFKNRTEQTCIRVTLTLTSESGTLSAAGYVPAFDPANITAGFAGGTRNAVRAGVATQSFSFDAPVLSDFTVVVNETSDGAGGQYRLEVAGCGDVLVRQVEPNYGPVRGGTAVVVRGAGFRADAKVAFGGVAATDVTVEDEFTLRATTPAYSGGGASPHAVDVSVTNTDATTTTKAGAFTYYEPQASTIALSADASPSRFGQLVTFTAHVGPDTPQLATGTIEFLRDGNVFGTATLDSKGNATASLAELEVGQHAIVARYAGDDYHAAQDASLNHEVVRADTATALASSKDPASPAESFTLMATVAPVAPGAGKPAGNVTFKQGTTDLGTVELDADGRASFTVGPLAAADYSFTAVYAGNATFNASTSSVHVQHVKYTQTRVSVLVSPPDPIFYGTEVSFDAVVIVTGGAIPKGNLTFEDATTTPPTLLGTSALDAQGRALVKASALAAGARSIRISFEDPDKVFESASTTFVYKINKAPTAITLTSSKNPGPQNGWVTFTAKVTASAGGAAVKGNVQFWQNSTLLGTVAVGPNGTASIDSMRLLNSQYSIRAEFKESESFAFSKSEITLLVGNGVPDAGPDSGYDGGKRDAGPGKPIYQYETSDDGCTCHSTGAGAPASGLSLAGASAIALALVRRRRRR</sequence>
<keyword evidence="1" id="KW-1133">Transmembrane helix</keyword>
<dbReference type="InterPro" id="IPR032109">
    <property type="entry name" value="Big_3_5"/>
</dbReference>
<keyword evidence="1" id="KW-0812">Transmembrane</keyword>
<keyword evidence="2" id="KW-0732">Signal</keyword>
<feature type="chain" id="PRO_5047550537" evidence="2">
    <location>
        <begin position="21"/>
        <end position="718"/>
    </location>
</feature>
<dbReference type="SUPFAM" id="SSF81296">
    <property type="entry name" value="E set domains"/>
    <property type="match status" value="1"/>
</dbReference>
<evidence type="ECO:0000259" key="3">
    <source>
        <dbReference type="SMART" id="SM00429"/>
    </source>
</evidence>
<evidence type="ECO:0000256" key="2">
    <source>
        <dbReference type="SAM" id="SignalP"/>
    </source>
</evidence>
<feature type="domain" description="IPT/TIG" evidence="3">
    <location>
        <begin position="171"/>
        <end position="259"/>
    </location>
</feature>
<evidence type="ECO:0000256" key="1">
    <source>
        <dbReference type="SAM" id="Phobius"/>
    </source>
</evidence>
<accession>A0ABZ2K3A5</accession>
<reference evidence="4 5" key="1">
    <citation type="submission" date="2021-12" db="EMBL/GenBank/DDBJ databases">
        <title>Discovery of the Pendulisporaceae a myxobacterial family with distinct sporulation behavior and unique specialized metabolism.</title>
        <authorList>
            <person name="Garcia R."/>
            <person name="Popoff A."/>
            <person name="Bader C.D."/>
            <person name="Loehr J."/>
            <person name="Walesch S."/>
            <person name="Walt C."/>
            <person name="Boldt J."/>
            <person name="Bunk B."/>
            <person name="Haeckl F.J.F.P.J."/>
            <person name="Gunesch A.P."/>
            <person name="Birkelbach J."/>
            <person name="Nuebel U."/>
            <person name="Pietschmann T."/>
            <person name="Bach T."/>
            <person name="Mueller R."/>
        </authorList>
    </citation>
    <scope>NUCLEOTIDE SEQUENCE [LARGE SCALE GENOMIC DNA]</scope>
    <source>
        <strain evidence="4 5">MSr12523</strain>
    </source>
</reference>
<dbReference type="Pfam" id="PF01833">
    <property type="entry name" value="TIG"/>
    <property type="match status" value="1"/>
</dbReference>
<dbReference type="Gene3D" id="2.60.40.10">
    <property type="entry name" value="Immunoglobulins"/>
    <property type="match status" value="5"/>
</dbReference>
<dbReference type="CDD" id="cd00102">
    <property type="entry name" value="IPT"/>
    <property type="match status" value="1"/>
</dbReference>
<keyword evidence="5" id="KW-1185">Reference proteome</keyword>
<proteinExistence type="predicted"/>
<feature type="signal peptide" evidence="2">
    <location>
        <begin position="1"/>
        <end position="20"/>
    </location>
</feature>
<dbReference type="InterPro" id="IPR014756">
    <property type="entry name" value="Ig_E-set"/>
</dbReference>
<evidence type="ECO:0000313" key="5">
    <source>
        <dbReference type="Proteomes" id="UP001379533"/>
    </source>
</evidence>
<dbReference type="Proteomes" id="UP001379533">
    <property type="component" value="Chromosome"/>
</dbReference>